<dbReference type="Proteomes" id="UP000295399">
    <property type="component" value="Unassembled WGS sequence"/>
</dbReference>
<dbReference type="SUPFAM" id="SSF56300">
    <property type="entry name" value="Metallo-dependent phosphatases"/>
    <property type="match status" value="1"/>
</dbReference>
<comment type="caution">
    <text evidence="2">The sequence shown here is derived from an EMBL/GenBank/DDBJ whole genome shotgun (WGS) entry which is preliminary data.</text>
</comment>
<dbReference type="PROSITE" id="PS00125">
    <property type="entry name" value="SER_THR_PHOSPHATASE"/>
    <property type="match status" value="1"/>
</dbReference>
<dbReference type="PANTHER" id="PTHR42850:SF10">
    <property type="entry name" value="SERINE_THREONINE-PROTEIN PHOSPHATASE 1"/>
    <property type="match status" value="1"/>
</dbReference>
<dbReference type="InterPro" id="IPR029052">
    <property type="entry name" value="Metallo-depent_PP-like"/>
</dbReference>
<proteinExistence type="predicted"/>
<evidence type="ECO:0000313" key="2">
    <source>
        <dbReference type="EMBL" id="TCP31075.1"/>
    </source>
</evidence>
<dbReference type="InterPro" id="IPR050126">
    <property type="entry name" value="Ap4A_hydrolase"/>
</dbReference>
<name>A0A4R2PB03_RHOSA</name>
<dbReference type="OrthoDB" id="9807890at2"/>
<dbReference type="GO" id="GO:0008803">
    <property type="term" value="F:bis(5'-nucleosyl)-tetraphosphatase (symmetrical) activity"/>
    <property type="evidence" value="ECO:0007669"/>
    <property type="project" value="TreeGrafter"/>
</dbReference>
<dbReference type="InterPro" id="IPR004843">
    <property type="entry name" value="Calcineurin-like_PHP"/>
</dbReference>
<dbReference type="Gene3D" id="3.60.21.10">
    <property type="match status" value="1"/>
</dbReference>
<accession>A0A4R2PB03</accession>
<feature type="domain" description="Serine/threonine specific protein phosphatases" evidence="1">
    <location>
        <begin position="73"/>
        <end position="78"/>
    </location>
</feature>
<evidence type="ECO:0000313" key="3">
    <source>
        <dbReference type="Proteomes" id="UP000295399"/>
    </source>
</evidence>
<sequence length="232" mass="24253">MTMKHLVLPANTDGRDFFVGDLHGLKDRLDAALDAHDFDPARDRLISVGDLVDRGPASAACLALVDQPWMWAVRGNHEQMLLDALDGGDWSLWLANGGDWALDAAPQTLAAAHARAAALPVALSVAQPDGGPPVGVTHAQCPVAHWAQIDAALDAQGDAAQEALWGRSVLRAGVAQRTGGVRATVHGHTRLPAPRRLGTALFIDTGAVSGGALTLDTLDGLTARAEAPFQRA</sequence>
<dbReference type="Pfam" id="PF00149">
    <property type="entry name" value="Metallophos"/>
    <property type="match status" value="1"/>
</dbReference>
<dbReference type="PANTHER" id="PTHR42850">
    <property type="entry name" value="METALLOPHOSPHOESTERASE"/>
    <property type="match status" value="1"/>
</dbReference>
<gene>
    <name evidence="2" type="ORF">EV659_1124</name>
</gene>
<dbReference type="GO" id="GO:0110154">
    <property type="term" value="P:RNA decapping"/>
    <property type="evidence" value="ECO:0007669"/>
    <property type="project" value="TreeGrafter"/>
</dbReference>
<dbReference type="GO" id="GO:0005737">
    <property type="term" value="C:cytoplasm"/>
    <property type="evidence" value="ECO:0007669"/>
    <property type="project" value="TreeGrafter"/>
</dbReference>
<evidence type="ECO:0000259" key="1">
    <source>
        <dbReference type="PROSITE" id="PS00125"/>
    </source>
</evidence>
<keyword evidence="3" id="KW-1185">Reference proteome</keyword>
<dbReference type="GO" id="GO:0016791">
    <property type="term" value="F:phosphatase activity"/>
    <property type="evidence" value="ECO:0007669"/>
    <property type="project" value="TreeGrafter"/>
</dbReference>
<dbReference type="FunCoup" id="A0A4R2PB03">
    <property type="interactions" value="76"/>
</dbReference>
<protein>
    <submittedName>
        <fullName evidence="2">Serine/threonine protein phosphatase 1</fullName>
    </submittedName>
</protein>
<dbReference type="InParanoid" id="A0A4R2PB03"/>
<dbReference type="EMBL" id="SLXO01000012">
    <property type="protein sequence ID" value="TCP31075.1"/>
    <property type="molecule type" value="Genomic_DNA"/>
</dbReference>
<dbReference type="AlphaFoldDB" id="A0A4R2PB03"/>
<organism evidence="2 3">
    <name type="scientific">Rhodothalassium salexigens DSM 2132</name>
    <dbReference type="NCBI Taxonomy" id="1188247"/>
    <lineage>
        <taxon>Bacteria</taxon>
        <taxon>Pseudomonadati</taxon>
        <taxon>Pseudomonadota</taxon>
        <taxon>Alphaproteobacteria</taxon>
        <taxon>Rhodothalassiales</taxon>
        <taxon>Rhodothalassiaceae</taxon>
        <taxon>Rhodothalassium</taxon>
    </lineage>
</organism>
<reference evidence="2 3" key="1">
    <citation type="submission" date="2019-03" db="EMBL/GenBank/DDBJ databases">
        <title>Genomic Encyclopedia of Type Strains, Phase IV (KMG-IV): sequencing the most valuable type-strain genomes for metagenomic binning, comparative biology and taxonomic classification.</title>
        <authorList>
            <person name="Goeker M."/>
        </authorList>
    </citation>
    <scope>NUCLEOTIDE SEQUENCE [LARGE SCALE GENOMIC DNA]</scope>
    <source>
        <strain evidence="2 3">DSM 2132</strain>
    </source>
</reference>
<dbReference type="InterPro" id="IPR006186">
    <property type="entry name" value="Ser/Thr-sp_prot-phosphatase"/>
</dbReference>